<keyword evidence="9" id="KW-1185">Reference proteome</keyword>
<organism evidence="8 9">
    <name type="scientific">Thalassiosira pseudonana</name>
    <name type="common">Marine diatom</name>
    <name type="synonym">Cyclotella nana</name>
    <dbReference type="NCBI Taxonomy" id="35128"/>
    <lineage>
        <taxon>Eukaryota</taxon>
        <taxon>Sar</taxon>
        <taxon>Stramenopiles</taxon>
        <taxon>Ochrophyta</taxon>
        <taxon>Bacillariophyta</taxon>
        <taxon>Coscinodiscophyceae</taxon>
        <taxon>Thalassiosirophycidae</taxon>
        <taxon>Thalassiosirales</taxon>
        <taxon>Thalassiosiraceae</taxon>
        <taxon>Thalassiosira</taxon>
    </lineage>
</organism>
<dbReference type="Pfam" id="PF00462">
    <property type="entry name" value="Glutaredoxin"/>
    <property type="match status" value="1"/>
</dbReference>
<feature type="domain" description="Glutaredoxin" evidence="7">
    <location>
        <begin position="129"/>
        <end position="193"/>
    </location>
</feature>
<dbReference type="InterPro" id="IPR011767">
    <property type="entry name" value="GLR_AS"/>
</dbReference>
<keyword evidence="4" id="KW-1015">Disulfide bond</keyword>
<dbReference type="AlphaFoldDB" id="B8BRW2"/>
<dbReference type="InterPro" id="IPR002109">
    <property type="entry name" value="Glutaredoxin"/>
</dbReference>
<dbReference type="InterPro" id="IPR036249">
    <property type="entry name" value="Thioredoxin-like_sf"/>
</dbReference>
<reference evidence="8 9" key="1">
    <citation type="journal article" date="2004" name="Science">
        <title>The genome of the diatom Thalassiosira pseudonana: ecology, evolution, and metabolism.</title>
        <authorList>
            <person name="Armbrust E.V."/>
            <person name="Berges J.A."/>
            <person name="Bowler C."/>
            <person name="Green B.R."/>
            <person name="Martinez D."/>
            <person name="Putnam N.H."/>
            <person name="Zhou S."/>
            <person name="Allen A.E."/>
            <person name="Apt K.E."/>
            <person name="Bechner M."/>
            <person name="Brzezinski M.A."/>
            <person name="Chaal B.K."/>
            <person name="Chiovitti A."/>
            <person name="Davis A.K."/>
            <person name="Demarest M.S."/>
            <person name="Detter J.C."/>
            <person name="Glavina T."/>
            <person name="Goodstein D."/>
            <person name="Hadi M.Z."/>
            <person name="Hellsten U."/>
            <person name="Hildebrand M."/>
            <person name="Jenkins B.D."/>
            <person name="Jurka J."/>
            <person name="Kapitonov V.V."/>
            <person name="Kroger N."/>
            <person name="Lau W.W."/>
            <person name="Lane T.W."/>
            <person name="Larimer F.W."/>
            <person name="Lippmeier J.C."/>
            <person name="Lucas S."/>
            <person name="Medina M."/>
            <person name="Montsant A."/>
            <person name="Obornik M."/>
            <person name="Parker M.S."/>
            <person name="Palenik B."/>
            <person name="Pazour G.J."/>
            <person name="Richardson P.M."/>
            <person name="Rynearson T.A."/>
            <person name="Saito M.A."/>
            <person name="Schwartz D.C."/>
            <person name="Thamatrakoln K."/>
            <person name="Valentin K."/>
            <person name="Vardi A."/>
            <person name="Wilkerson F.P."/>
            <person name="Rokhsar D.S."/>
        </authorList>
    </citation>
    <scope>NUCLEOTIDE SEQUENCE [LARGE SCALE GENOMIC DNA]</scope>
    <source>
        <strain evidence="8 9">CCMP1335</strain>
    </source>
</reference>
<dbReference type="HOGENOM" id="CLU_026126_7_3_1"/>
<dbReference type="GeneID" id="7445667"/>
<evidence type="ECO:0000256" key="4">
    <source>
        <dbReference type="ARBA" id="ARBA00023157"/>
    </source>
</evidence>
<dbReference type="InParanoid" id="B8BRW2"/>
<dbReference type="CDD" id="cd03419">
    <property type="entry name" value="GRX_GRXh_1_2_like"/>
    <property type="match status" value="1"/>
</dbReference>
<dbReference type="GO" id="GO:0034599">
    <property type="term" value="P:cellular response to oxidative stress"/>
    <property type="evidence" value="ECO:0000318"/>
    <property type="project" value="GO_Central"/>
</dbReference>
<evidence type="ECO:0000313" key="8">
    <source>
        <dbReference type="EMBL" id="EED96610.1"/>
    </source>
</evidence>
<evidence type="ECO:0000313" key="9">
    <source>
        <dbReference type="Proteomes" id="UP000001449"/>
    </source>
</evidence>
<keyword evidence="5" id="KW-0676">Redox-active center</keyword>
<keyword evidence="2" id="KW-0813">Transport</keyword>
<dbReference type="STRING" id="35128.B8BRW2"/>
<comment type="similarity">
    <text evidence="1">Belongs to the glutaredoxin family.</text>
</comment>
<protein>
    <recommendedName>
        <fullName evidence="7">Glutaredoxin domain-containing protein</fullName>
    </recommendedName>
</protein>
<sequence>MKILYVFLIVSSAFTSAFQQGRRGRSPIKRSETQLHEMNRPILDRLASFVFKLENDRVANSSVTDSKGRTGEPIEWAEGNSFANKFSELVASNDLGYTFKQSVADLIAGEYDEDSTKNSIIDFTSSNPVAMYSFTTCPFCRKAKDYLDENSIPYTTIELDLLPDNEGNEIRAQLGRLTRRTSVPSIFIGGEYIGGCNDGPGLLPMAKENGGEALREMLKNAGVSLG</sequence>
<dbReference type="RefSeq" id="XP_002286969.1">
    <property type="nucleotide sequence ID" value="XM_002286933.1"/>
</dbReference>
<dbReference type="SUPFAM" id="SSF52833">
    <property type="entry name" value="Thioredoxin-like"/>
    <property type="match status" value="1"/>
</dbReference>
<dbReference type="PROSITE" id="PS00195">
    <property type="entry name" value="GLUTAREDOXIN_1"/>
    <property type="match status" value="1"/>
</dbReference>
<dbReference type="InterPro" id="IPR014025">
    <property type="entry name" value="Glutaredoxin_subgr"/>
</dbReference>
<evidence type="ECO:0000256" key="1">
    <source>
        <dbReference type="ARBA" id="ARBA00007787"/>
    </source>
</evidence>
<evidence type="ECO:0000259" key="7">
    <source>
        <dbReference type="Pfam" id="PF00462"/>
    </source>
</evidence>
<evidence type="ECO:0000256" key="3">
    <source>
        <dbReference type="ARBA" id="ARBA00022982"/>
    </source>
</evidence>
<feature type="signal peptide" evidence="6">
    <location>
        <begin position="1"/>
        <end position="17"/>
    </location>
</feature>
<dbReference type="EMBL" id="CM000638">
    <property type="protein sequence ID" value="EED96610.1"/>
    <property type="molecule type" value="Genomic_DNA"/>
</dbReference>
<evidence type="ECO:0000256" key="5">
    <source>
        <dbReference type="ARBA" id="ARBA00023284"/>
    </source>
</evidence>
<dbReference type="PROSITE" id="PS51354">
    <property type="entry name" value="GLUTAREDOXIN_2"/>
    <property type="match status" value="1"/>
</dbReference>
<proteinExistence type="inferred from homology"/>
<keyword evidence="3" id="KW-0249">Electron transport</keyword>
<reference evidence="8 9" key="2">
    <citation type="journal article" date="2008" name="Nature">
        <title>The Phaeodactylum genome reveals the evolutionary history of diatom genomes.</title>
        <authorList>
            <person name="Bowler C."/>
            <person name="Allen A.E."/>
            <person name="Badger J.H."/>
            <person name="Grimwood J."/>
            <person name="Jabbari K."/>
            <person name="Kuo A."/>
            <person name="Maheswari U."/>
            <person name="Martens C."/>
            <person name="Maumus F."/>
            <person name="Otillar R.P."/>
            <person name="Rayko E."/>
            <person name="Salamov A."/>
            <person name="Vandepoele K."/>
            <person name="Beszteri B."/>
            <person name="Gruber A."/>
            <person name="Heijde M."/>
            <person name="Katinka M."/>
            <person name="Mock T."/>
            <person name="Valentin K."/>
            <person name="Verret F."/>
            <person name="Berges J.A."/>
            <person name="Brownlee C."/>
            <person name="Cadoret J.P."/>
            <person name="Chiovitti A."/>
            <person name="Choi C.J."/>
            <person name="Coesel S."/>
            <person name="De Martino A."/>
            <person name="Detter J.C."/>
            <person name="Durkin C."/>
            <person name="Falciatore A."/>
            <person name="Fournet J."/>
            <person name="Haruta M."/>
            <person name="Huysman M.J."/>
            <person name="Jenkins B.D."/>
            <person name="Jiroutova K."/>
            <person name="Jorgensen R.E."/>
            <person name="Joubert Y."/>
            <person name="Kaplan A."/>
            <person name="Kroger N."/>
            <person name="Kroth P.G."/>
            <person name="La Roche J."/>
            <person name="Lindquist E."/>
            <person name="Lommer M."/>
            <person name="Martin-Jezequel V."/>
            <person name="Lopez P.J."/>
            <person name="Lucas S."/>
            <person name="Mangogna M."/>
            <person name="McGinnis K."/>
            <person name="Medlin L.K."/>
            <person name="Montsant A."/>
            <person name="Oudot-Le Secq M.P."/>
            <person name="Napoli C."/>
            <person name="Obornik M."/>
            <person name="Parker M.S."/>
            <person name="Petit J.L."/>
            <person name="Porcel B.M."/>
            <person name="Poulsen N."/>
            <person name="Robison M."/>
            <person name="Rychlewski L."/>
            <person name="Rynearson T.A."/>
            <person name="Schmutz J."/>
            <person name="Shapiro H."/>
            <person name="Siaut M."/>
            <person name="Stanley M."/>
            <person name="Sussman M.R."/>
            <person name="Taylor A.R."/>
            <person name="Vardi A."/>
            <person name="von Dassow P."/>
            <person name="Vyverman W."/>
            <person name="Willis A."/>
            <person name="Wyrwicz L.S."/>
            <person name="Rokhsar D.S."/>
            <person name="Weissenbach J."/>
            <person name="Armbrust E.V."/>
            <person name="Green B.R."/>
            <person name="Van de Peer Y."/>
            <person name="Grigoriev I.V."/>
        </authorList>
    </citation>
    <scope>NUCLEOTIDE SEQUENCE [LARGE SCALE GENOMIC DNA]</scope>
    <source>
        <strain evidence="8 9">CCMP1335</strain>
    </source>
</reference>
<dbReference type="GO" id="GO:0005737">
    <property type="term" value="C:cytoplasm"/>
    <property type="evidence" value="ECO:0000318"/>
    <property type="project" value="GO_Central"/>
</dbReference>
<evidence type="ECO:0000256" key="6">
    <source>
        <dbReference type="SAM" id="SignalP"/>
    </source>
</evidence>
<dbReference type="GO" id="GO:0015038">
    <property type="term" value="F:glutathione disulfide oxidoreductase activity"/>
    <property type="evidence" value="ECO:0000318"/>
    <property type="project" value="GO_Central"/>
</dbReference>
<dbReference type="KEGG" id="tps:THAPSDRAFT_270296"/>
<dbReference type="Gene3D" id="3.40.30.10">
    <property type="entry name" value="Glutaredoxin"/>
    <property type="match status" value="1"/>
</dbReference>
<gene>
    <name evidence="8" type="ORF">THAPSDRAFT_270296</name>
</gene>
<dbReference type="eggNOG" id="KOG1752">
    <property type="taxonomic scope" value="Eukaryota"/>
</dbReference>
<accession>B8BRW2</accession>
<dbReference type="PANTHER" id="PTHR46679:SF1">
    <property type="entry name" value="GLUTAREDOXIN-2, MITOCHONDRIAL"/>
    <property type="match status" value="1"/>
</dbReference>
<dbReference type="PANTHER" id="PTHR46679">
    <property type="match status" value="1"/>
</dbReference>
<evidence type="ECO:0000256" key="2">
    <source>
        <dbReference type="ARBA" id="ARBA00022448"/>
    </source>
</evidence>
<dbReference type="PaxDb" id="35128-Thaps20405"/>
<keyword evidence="6" id="KW-0732">Signal</keyword>
<dbReference type="Proteomes" id="UP000001449">
    <property type="component" value="Chromosome 1"/>
</dbReference>
<feature type="chain" id="PRO_5002869175" description="Glutaredoxin domain-containing protein" evidence="6">
    <location>
        <begin position="18"/>
        <end position="226"/>
    </location>
</feature>
<dbReference type="PRINTS" id="PR00160">
    <property type="entry name" value="GLUTAREDOXIN"/>
</dbReference>
<name>B8BRW2_THAPS</name>